<protein>
    <submittedName>
        <fullName evidence="1">Ligand-binding protein SH3</fullName>
    </submittedName>
</protein>
<reference evidence="1 2" key="1">
    <citation type="journal article" date="2016" name="Front. Microbiol.">
        <title>Genome Sequence of Type Strains of Genus Stenotrophomonas.</title>
        <authorList>
            <person name="Patil P.P."/>
            <person name="Midha S."/>
            <person name="Kumar S."/>
            <person name="Patil P.B."/>
        </authorList>
    </citation>
    <scope>NUCLEOTIDE SEQUENCE [LARGE SCALE GENOMIC DNA]</scope>
    <source>
        <strain evidence="1 2">LMG 978</strain>
    </source>
</reference>
<sequence length="120" mass="13294">MNYIVTAAHRSEFPHPITLRRGQALVVGGRYEGPEGWEDWFLCEAEGQQPGFVPAQVIGRDAQGGVFATEDYCARELDVDPGQALRGVRTLNGWAWCVPETGEPGWVPLEKLRAIKESRA</sequence>
<dbReference type="InterPro" id="IPR014593">
    <property type="entry name" value="UCP034961_SH3_2"/>
</dbReference>
<gene>
    <name evidence="1" type="ORF">ARC23_00075</name>
</gene>
<accession>A0A0R0BGX9</accession>
<evidence type="ECO:0000313" key="2">
    <source>
        <dbReference type="Proteomes" id="UP000051757"/>
    </source>
</evidence>
<organism evidence="1 2">
    <name type="scientific">Stenotrophomonas beteli</name>
    <dbReference type="NCBI Taxonomy" id="3384461"/>
    <lineage>
        <taxon>Bacteria</taxon>
        <taxon>Pseudomonadati</taxon>
        <taxon>Pseudomonadota</taxon>
        <taxon>Gammaproteobacteria</taxon>
        <taxon>Lysobacterales</taxon>
        <taxon>Lysobacteraceae</taxon>
        <taxon>Stenotrophomonas</taxon>
        <taxon>Stenotrophomonas maltophilia group</taxon>
    </lineage>
</organism>
<comment type="caution">
    <text evidence="1">The sequence shown here is derived from an EMBL/GenBank/DDBJ whole genome shotgun (WGS) entry which is preliminary data.</text>
</comment>
<evidence type="ECO:0000313" key="1">
    <source>
        <dbReference type="EMBL" id="KRG53214.1"/>
    </source>
</evidence>
<proteinExistence type="predicted"/>
<dbReference type="PIRSF" id="PIRSF034961">
    <property type="entry name" value="UCP034961_SH3_2"/>
    <property type="match status" value="1"/>
</dbReference>
<dbReference type="InterPro" id="IPR036028">
    <property type="entry name" value="SH3-like_dom_sf"/>
</dbReference>
<dbReference type="OrthoDB" id="1030757at2"/>
<keyword evidence="2" id="KW-1185">Reference proteome</keyword>
<dbReference type="Proteomes" id="UP000051757">
    <property type="component" value="Unassembled WGS sequence"/>
</dbReference>
<name>A0A0R0BGX9_9GAMM</name>
<dbReference type="EMBL" id="LLXV01000001">
    <property type="protein sequence ID" value="KRG53214.1"/>
    <property type="molecule type" value="Genomic_DNA"/>
</dbReference>
<dbReference type="AlphaFoldDB" id="A0A0R0BGX9"/>
<dbReference type="SUPFAM" id="SSF50044">
    <property type="entry name" value="SH3-domain"/>
    <property type="match status" value="2"/>
</dbReference>